<evidence type="ECO:0000313" key="4">
    <source>
        <dbReference type="WBParaSite" id="TASK_0000491001-mRNA-1"/>
    </source>
</evidence>
<sequence length="298" mass="33208">MADGDDWGITPDYKNVMTEMEQRFGSQAVPGRVGRVDMNALVQGVLQSDAESKKKSVSKASYGYGGKFGVEKDRMDKAAVSYEHREELSKHPSQKDYAMGFGGKYGVQKDRVDASSFGYHDTPEPSAPNQSQQRAEVNIGQNRASELRARFEKLALDQNKPVERPPRPQVGRLKPNIFSNPVPAEQPEPGPKPTKLIPKFEPPMPQTFEEKKADTQEKKEEKAAEEEEESWEPEPIPKFVKPLSPEPKPEPEPKTQPATRESECEELKPSWQPSQPTEPTVPTKTSGISAVAAYDFNA</sequence>
<evidence type="ECO:0000313" key="2">
    <source>
        <dbReference type="EMBL" id="VDK34209.1"/>
    </source>
</evidence>
<dbReference type="Pfam" id="PF02218">
    <property type="entry name" value="HS1_rep"/>
    <property type="match status" value="2"/>
</dbReference>
<dbReference type="STRING" id="60517.A0A0R3W4G0"/>
<feature type="compositionally biased region" description="Polar residues" evidence="1">
    <location>
        <begin position="127"/>
        <end position="144"/>
    </location>
</feature>
<feature type="compositionally biased region" description="Basic and acidic residues" evidence="1">
    <location>
        <begin position="83"/>
        <end position="94"/>
    </location>
</feature>
<dbReference type="WBParaSite" id="TASK_0000491001-mRNA-1">
    <property type="protein sequence ID" value="TASK_0000491001-mRNA-1"/>
    <property type="gene ID" value="TASK_0000491001"/>
</dbReference>
<dbReference type="AlphaFoldDB" id="A0A0R3W4G0"/>
<feature type="compositionally biased region" description="Polar residues" evidence="1">
    <location>
        <begin position="271"/>
        <end position="288"/>
    </location>
</feature>
<dbReference type="OrthoDB" id="5971719at2759"/>
<dbReference type="Proteomes" id="UP000282613">
    <property type="component" value="Unassembled WGS sequence"/>
</dbReference>
<reference evidence="4" key="1">
    <citation type="submission" date="2017-02" db="UniProtKB">
        <authorList>
            <consortium name="WormBaseParasite"/>
        </authorList>
    </citation>
    <scope>IDENTIFICATION</scope>
</reference>
<feature type="compositionally biased region" description="Acidic residues" evidence="1">
    <location>
        <begin position="223"/>
        <end position="232"/>
    </location>
</feature>
<evidence type="ECO:0000256" key="1">
    <source>
        <dbReference type="SAM" id="MobiDB-lite"/>
    </source>
</evidence>
<feature type="compositionally biased region" description="Basic and acidic residues" evidence="1">
    <location>
        <begin position="208"/>
        <end position="222"/>
    </location>
</feature>
<evidence type="ECO:0000313" key="3">
    <source>
        <dbReference type="Proteomes" id="UP000282613"/>
    </source>
</evidence>
<dbReference type="EMBL" id="UYRS01018379">
    <property type="protein sequence ID" value="VDK34209.1"/>
    <property type="molecule type" value="Genomic_DNA"/>
</dbReference>
<feature type="region of interest" description="Disordered" evidence="1">
    <location>
        <begin position="83"/>
        <end position="298"/>
    </location>
</feature>
<protein>
    <submittedName>
        <fullName evidence="4">Src substrate cortactin-like</fullName>
    </submittedName>
</protein>
<keyword evidence="3" id="KW-1185">Reference proteome</keyword>
<proteinExistence type="predicted"/>
<organism evidence="4">
    <name type="scientific">Taenia asiatica</name>
    <name type="common">Asian tapeworm</name>
    <dbReference type="NCBI Taxonomy" id="60517"/>
    <lineage>
        <taxon>Eukaryota</taxon>
        <taxon>Metazoa</taxon>
        <taxon>Spiralia</taxon>
        <taxon>Lophotrochozoa</taxon>
        <taxon>Platyhelminthes</taxon>
        <taxon>Cestoda</taxon>
        <taxon>Eucestoda</taxon>
        <taxon>Cyclophyllidea</taxon>
        <taxon>Taeniidae</taxon>
        <taxon>Taenia</taxon>
    </lineage>
</organism>
<gene>
    <name evidence="2" type="ORF">TASK_LOCUS4911</name>
</gene>
<name>A0A0R3W4G0_TAEAS</name>
<accession>A0A0R3W4G0</accession>
<reference evidence="2 3" key="2">
    <citation type="submission" date="2018-11" db="EMBL/GenBank/DDBJ databases">
        <authorList>
            <consortium name="Pathogen Informatics"/>
        </authorList>
    </citation>
    <scope>NUCLEOTIDE SEQUENCE [LARGE SCALE GENOMIC DNA]</scope>
</reference>
<feature type="compositionally biased region" description="Basic and acidic residues" evidence="1">
    <location>
        <begin position="145"/>
        <end position="166"/>
    </location>
</feature>
<dbReference type="InterPro" id="IPR003134">
    <property type="entry name" value="Hs1_Cortactin"/>
</dbReference>
<dbReference type="PROSITE" id="PS51090">
    <property type="entry name" value="CORTACTIN"/>
    <property type="match status" value="2"/>
</dbReference>